<evidence type="ECO:0000313" key="15">
    <source>
        <dbReference type="Proteomes" id="UP000006075"/>
    </source>
</evidence>
<feature type="domain" description="Mur ligase central" evidence="13">
    <location>
        <begin position="119"/>
        <end position="306"/>
    </location>
</feature>
<evidence type="ECO:0000256" key="5">
    <source>
        <dbReference type="ARBA" id="ARBA00022840"/>
    </source>
</evidence>
<comment type="subcellular location">
    <subcellularLocation>
        <location evidence="10 11">Cytoplasm</location>
    </subcellularLocation>
</comment>
<dbReference type="GO" id="GO:0071555">
    <property type="term" value="P:cell wall organization"/>
    <property type="evidence" value="ECO:0007669"/>
    <property type="project" value="UniProtKB-KW"/>
</dbReference>
<dbReference type="InterPro" id="IPR035911">
    <property type="entry name" value="MurE/MurF_N"/>
</dbReference>
<keyword evidence="15" id="KW-1185">Reference proteome</keyword>
<evidence type="ECO:0000313" key="14">
    <source>
        <dbReference type="EMBL" id="EJZ87905.1"/>
    </source>
</evidence>
<comment type="catalytic activity">
    <reaction evidence="10 11">
        <text>D-alanyl-D-alanine + UDP-N-acetyl-alpha-D-muramoyl-L-alanyl-gamma-D-glutamyl-meso-2,6-diaminopimelate + ATP = UDP-N-acetyl-alpha-D-muramoyl-L-alanyl-gamma-D-glutamyl-meso-2,6-diaminopimeloyl-D-alanyl-D-alanine + ADP + phosphate + H(+)</text>
        <dbReference type="Rhea" id="RHEA:28374"/>
        <dbReference type="ChEBI" id="CHEBI:15378"/>
        <dbReference type="ChEBI" id="CHEBI:30616"/>
        <dbReference type="ChEBI" id="CHEBI:43474"/>
        <dbReference type="ChEBI" id="CHEBI:57822"/>
        <dbReference type="ChEBI" id="CHEBI:61386"/>
        <dbReference type="ChEBI" id="CHEBI:83905"/>
        <dbReference type="ChEBI" id="CHEBI:456216"/>
        <dbReference type="EC" id="6.3.2.10"/>
    </reaction>
</comment>
<dbReference type="Gene3D" id="3.90.190.20">
    <property type="entry name" value="Mur ligase, C-terminal domain"/>
    <property type="match status" value="1"/>
</dbReference>
<keyword evidence="5 10" id="KW-0067">ATP-binding</keyword>
<evidence type="ECO:0000256" key="11">
    <source>
        <dbReference type="RuleBase" id="RU004136"/>
    </source>
</evidence>
<dbReference type="UniPathway" id="UPA00219"/>
<dbReference type="OrthoDB" id="9800958at2"/>
<dbReference type="InterPro" id="IPR051046">
    <property type="entry name" value="MurCDEF_CellWall_CoF430Synth"/>
</dbReference>
<evidence type="ECO:0000256" key="3">
    <source>
        <dbReference type="ARBA" id="ARBA00022618"/>
    </source>
</evidence>
<dbReference type="EC" id="6.3.2.10" evidence="10 11"/>
<dbReference type="GO" id="GO:0008766">
    <property type="term" value="F:UDP-N-acetylmuramoylalanyl-D-glutamyl-2,6-diaminopimelate-D-alanyl-D-alanine ligase activity"/>
    <property type="evidence" value="ECO:0007669"/>
    <property type="project" value="RHEA"/>
</dbReference>
<feature type="domain" description="Mur ligase C-terminal" evidence="12">
    <location>
        <begin position="331"/>
        <end position="453"/>
    </location>
</feature>
<sequence length="474" mass="48672">MATMTLDAKALADAVGGVLVRDSDAALTLLDATTDSREAKAGGVFFARIGEQNDGLDYLPKAAGAGAGAVVTQNAQKALDLDPKIAVIEVDDVTYAYGQAAAFHLRNLREAGPVTVIGITGSAGKTTTKDLLAGICRAAGPTTAPVGSFNNEVGLPRTVLSAPEGTRYLVLEMGASGVGHIEYLTSIAPLDVAIELLVGRAHLGGFGSQEAVAQAKAELLGGLVPGGVAVLNIDDSRVAEMTKYLSEDKKLLTFAAGQQADFYASGVEVDSNDRASFTVHHDGTHSELSLGLVGAHHVSNALAAIAGAVAAGIPLELAVAKCAGTKATSPHRMDVRHLESGAIVIDDAYNANPDSMKAALGALAKIGKGRRKIAVLGEMLELGPQSDDIHREVGKVVAANGVDVVVVVGQGAKPLLETVSERAETISAADYHEAASLIKDLPASADVILFKGSNGSGVWRLADQLLKEENACSH</sequence>
<dbReference type="NCBIfam" id="TIGR01143">
    <property type="entry name" value="murF"/>
    <property type="match status" value="1"/>
</dbReference>
<dbReference type="Gene3D" id="3.40.1190.10">
    <property type="entry name" value="Mur-like, catalytic domain"/>
    <property type="match status" value="1"/>
</dbReference>
<dbReference type="Pfam" id="PF08245">
    <property type="entry name" value="Mur_ligase_M"/>
    <property type="match status" value="1"/>
</dbReference>
<accession>K0ZJC6</accession>
<dbReference type="GO" id="GO:0005524">
    <property type="term" value="F:ATP binding"/>
    <property type="evidence" value="ECO:0007669"/>
    <property type="project" value="UniProtKB-UniRule"/>
</dbReference>
<dbReference type="InterPro" id="IPR036615">
    <property type="entry name" value="Mur_ligase_C_dom_sf"/>
</dbReference>
<comment type="caution">
    <text evidence="14">The sequence shown here is derived from an EMBL/GenBank/DDBJ whole genome shotgun (WGS) entry which is preliminary data.</text>
</comment>
<dbReference type="GO" id="GO:0009252">
    <property type="term" value="P:peptidoglycan biosynthetic process"/>
    <property type="evidence" value="ECO:0007669"/>
    <property type="project" value="UniProtKB-UniRule"/>
</dbReference>
<keyword evidence="7 10" id="KW-0573">Peptidoglycan synthesis</keyword>
<dbReference type="AlphaFoldDB" id="K0ZJC6"/>
<keyword evidence="2 10" id="KW-0436">Ligase</keyword>
<dbReference type="GO" id="GO:0005737">
    <property type="term" value="C:cytoplasm"/>
    <property type="evidence" value="ECO:0007669"/>
    <property type="project" value="UniProtKB-SubCell"/>
</dbReference>
<dbReference type="SUPFAM" id="SSF53244">
    <property type="entry name" value="MurD-like peptide ligases, peptide-binding domain"/>
    <property type="match status" value="1"/>
</dbReference>
<evidence type="ECO:0000256" key="6">
    <source>
        <dbReference type="ARBA" id="ARBA00022960"/>
    </source>
</evidence>
<dbReference type="PANTHER" id="PTHR43024:SF1">
    <property type="entry name" value="UDP-N-ACETYLMURAMOYL-TRIPEPTIDE--D-ALANYL-D-ALANINE LIGASE"/>
    <property type="match status" value="1"/>
</dbReference>
<keyword evidence="4 10" id="KW-0547">Nucleotide-binding</keyword>
<dbReference type="eggNOG" id="COG0770">
    <property type="taxonomic scope" value="Bacteria"/>
</dbReference>
<evidence type="ECO:0000259" key="13">
    <source>
        <dbReference type="Pfam" id="PF08245"/>
    </source>
</evidence>
<dbReference type="GO" id="GO:0051301">
    <property type="term" value="P:cell division"/>
    <property type="evidence" value="ECO:0007669"/>
    <property type="project" value="UniProtKB-KW"/>
</dbReference>
<evidence type="ECO:0000256" key="7">
    <source>
        <dbReference type="ARBA" id="ARBA00022984"/>
    </source>
</evidence>
<comment type="function">
    <text evidence="10 11">Involved in cell wall formation. Catalyzes the final step in the synthesis of UDP-N-acetylmuramoyl-pentapeptide, the precursor of murein.</text>
</comment>
<gene>
    <name evidence="10" type="primary">murF</name>
    <name evidence="14" type="ORF">HMPREF9240_00164</name>
</gene>
<dbReference type="Pfam" id="PF02875">
    <property type="entry name" value="Mur_ligase_C"/>
    <property type="match status" value="1"/>
</dbReference>
<name>K0ZJC6_9ACTO</name>
<dbReference type="GO" id="GO:0047480">
    <property type="term" value="F:UDP-N-acetylmuramoyl-tripeptide-D-alanyl-D-alanine ligase activity"/>
    <property type="evidence" value="ECO:0007669"/>
    <property type="project" value="UniProtKB-UniRule"/>
</dbReference>
<dbReference type="SUPFAM" id="SSF53623">
    <property type="entry name" value="MurD-like peptide ligases, catalytic domain"/>
    <property type="match status" value="1"/>
</dbReference>
<keyword evidence="9 10" id="KW-0961">Cell wall biogenesis/degradation</keyword>
<dbReference type="Gene3D" id="3.40.1390.10">
    <property type="entry name" value="MurE/MurF, N-terminal domain"/>
    <property type="match status" value="1"/>
</dbReference>
<dbReference type="HOGENOM" id="CLU_031507_0_0_11"/>
<comment type="similarity">
    <text evidence="10">Belongs to the MurCDEF family. MurF subfamily.</text>
</comment>
<dbReference type="GO" id="GO:0008360">
    <property type="term" value="P:regulation of cell shape"/>
    <property type="evidence" value="ECO:0007669"/>
    <property type="project" value="UniProtKB-KW"/>
</dbReference>
<dbReference type="InterPro" id="IPR005863">
    <property type="entry name" value="UDP-N-AcMur_synth"/>
</dbReference>
<evidence type="ECO:0000259" key="12">
    <source>
        <dbReference type="Pfam" id="PF02875"/>
    </source>
</evidence>
<dbReference type="HAMAP" id="MF_02019">
    <property type="entry name" value="MurF"/>
    <property type="match status" value="1"/>
</dbReference>
<reference evidence="14 15" key="1">
    <citation type="submission" date="2012-07" db="EMBL/GenBank/DDBJ databases">
        <title>The Genome Sequence of Actinomyces neuii subsp. anitratus BVS029A5.</title>
        <authorList>
            <consortium name="The Broad Institute Genome Sequencing Platform"/>
            <person name="Earl A."/>
            <person name="Ward D."/>
            <person name="Feldgarden M."/>
            <person name="Gevers D."/>
            <person name="Saerens B."/>
            <person name="Vaneechoutte M."/>
            <person name="Walker B."/>
            <person name="Young S.K."/>
            <person name="Zeng Q."/>
            <person name="Gargeya S."/>
            <person name="Fitzgerald M."/>
            <person name="Haas B."/>
            <person name="Abouelleil A."/>
            <person name="Alvarado L."/>
            <person name="Arachchi H.M."/>
            <person name="Berlin A."/>
            <person name="Chapman S.B."/>
            <person name="Goldberg J."/>
            <person name="Griggs A."/>
            <person name="Gujja S."/>
            <person name="Hansen M."/>
            <person name="Howarth C."/>
            <person name="Imamovic A."/>
            <person name="Larimer J."/>
            <person name="McCowen C."/>
            <person name="Montmayeur A."/>
            <person name="Murphy C."/>
            <person name="Neiman D."/>
            <person name="Pearson M."/>
            <person name="Priest M."/>
            <person name="Roberts A."/>
            <person name="Saif S."/>
            <person name="Shea T."/>
            <person name="Sisk P."/>
            <person name="Sykes S."/>
            <person name="Wortman J."/>
            <person name="Nusbaum C."/>
            <person name="Birren B."/>
        </authorList>
    </citation>
    <scope>NUCLEOTIDE SEQUENCE [LARGE SCALE GENOMIC DNA]</scope>
    <source>
        <strain evidence="14 15">BVS029A5</strain>
    </source>
</reference>
<proteinExistence type="inferred from homology"/>
<evidence type="ECO:0000256" key="10">
    <source>
        <dbReference type="HAMAP-Rule" id="MF_02019"/>
    </source>
</evidence>
<evidence type="ECO:0000256" key="8">
    <source>
        <dbReference type="ARBA" id="ARBA00023306"/>
    </source>
</evidence>
<keyword evidence="1 10" id="KW-0963">Cytoplasm</keyword>
<dbReference type="Proteomes" id="UP000006075">
    <property type="component" value="Unassembled WGS sequence"/>
</dbReference>
<dbReference type="RefSeq" id="WP_004804856.1">
    <property type="nucleotide sequence ID" value="NZ_JH815213.1"/>
</dbReference>
<dbReference type="InterPro" id="IPR004101">
    <property type="entry name" value="Mur_ligase_C"/>
</dbReference>
<dbReference type="PATRIC" id="fig|888439.3.peg.169"/>
<dbReference type="EMBL" id="AGWP01000002">
    <property type="protein sequence ID" value="EJZ87905.1"/>
    <property type="molecule type" value="Genomic_DNA"/>
</dbReference>
<dbReference type="InterPro" id="IPR013221">
    <property type="entry name" value="Mur_ligase_cen"/>
</dbReference>
<organism evidence="14 15">
    <name type="scientific">Winkia neuii BV029A5</name>
    <dbReference type="NCBI Taxonomy" id="888439"/>
    <lineage>
        <taxon>Bacteria</taxon>
        <taxon>Bacillati</taxon>
        <taxon>Actinomycetota</taxon>
        <taxon>Actinomycetes</taxon>
        <taxon>Actinomycetales</taxon>
        <taxon>Actinomycetaceae</taxon>
        <taxon>Winkia</taxon>
    </lineage>
</organism>
<keyword evidence="8 10" id="KW-0131">Cell cycle</keyword>
<evidence type="ECO:0000256" key="9">
    <source>
        <dbReference type="ARBA" id="ARBA00023316"/>
    </source>
</evidence>
<dbReference type="PANTHER" id="PTHR43024">
    <property type="entry name" value="UDP-N-ACETYLMURAMOYL-TRIPEPTIDE--D-ALANYL-D-ALANINE LIGASE"/>
    <property type="match status" value="1"/>
</dbReference>
<dbReference type="SUPFAM" id="SSF63418">
    <property type="entry name" value="MurE/MurF N-terminal domain"/>
    <property type="match status" value="1"/>
</dbReference>
<comment type="pathway">
    <text evidence="10 11">Cell wall biogenesis; peptidoglycan biosynthesis.</text>
</comment>
<evidence type="ECO:0000256" key="2">
    <source>
        <dbReference type="ARBA" id="ARBA00022598"/>
    </source>
</evidence>
<keyword evidence="6 10" id="KW-0133">Cell shape</keyword>
<evidence type="ECO:0000256" key="1">
    <source>
        <dbReference type="ARBA" id="ARBA00022490"/>
    </source>
</evidence>
<protein>
    <recommendedName>
        <fullName evidence="10 11">UDP-N-acetylmuramoyl-tripeptide--D-alanyl-D-alanine ligase</fullName>
        <ecNumber evidence="10 11">6.3.2.10</ecNumber>
    </recommendedName>
    <alternativeName>
        <fullName evidence="10">D-alanyl-D-alanine-adding enzyme</fullName>
    </alternativeName>
</protein>
<evidence type="ECO:0000256" key="4">
    <source>
        <dbReference type="ARBA" id="ARBA00022741"/>
    </source>
</evidence>
<dbReference type="InterPro" id="IPR036565">
    <property type="entry name" value="Mur-like_cat_sf"/>
</dbReference>
<keyword evidence="3 10" id="KW-0132">Cell division</keyword>
<feature type="binding site" evidence="10">
    <location>
        <begin position="121"/>
        <end position="127"/>
    </location>
    <ligand>
        <name>ATP</name>
        <dbReference type="ChEBI" id="CHEBI:30616"/>
    </ligand>
</feature>